<organism evidence="2 3">
    <name type="scientific">Lasiosphaeris hirsuta</name>
    <dbReference type="NCBI Taxonomy" id="260670"/>
    <lineage>
        <taxon>Eukaryota</taxon>
        <taxon>Fungi</taxon>
        <taxon>Dikarya</taxon>
        <taxon>Ascomycota</taxon>
        <taxon>Pezizomycotina</taxon>
        <taxon>Sordariomycetes</taxon>
        <taxon>Sordariomycetidae</taxon>
        <taxon>Sordariales</taxon>
        <taxon>Lasiosphaeriaceae</taxon>
        <taxon>Lasiosphaeris</taxon>
    </lineage>
</organism>
<dbReference type="InterPro" id="IPR029226">
    <property type="entry name" value="Ecp2-like"/>
</dbReference>
<dbReference type="Proteomes" id="UP001172102">
    <property type="component" value="Unassembled WGS sequence"/>
</dbReference>
<sequence length="213" mass="23178">MPFVTKYKASRLALAAFQNITTTNFCHSFGYLATKLKMKLSTSLPNMALLATTTAASPFLPNHLLPRAAMCWTNSIESTTTSTSPLVSDCLALATSDTIPAFTPTPENNYSFDLRHGTCGFKGVFNPAGGSLPAEENVIAPEYVESAIQYAVEQWGGEGRVQAKGAFACMIPGMQVKVGWTLWEMYAFGVPEAEESEAPVVEELEVEVKRKRH</sequence>
<dbReference type="Pfam" id="PF14856">
    <property type="entry name" value="Hce2"/>
    <property type="match status" value="1"/>
</dbReference>
<evidence type="ECO:0000259" key="1">
    <source>
        <dbReference type="Pfam" id="PF14856"/>
    </source>
</evidence>
<keyword evidence="3" id="KW-1185">Reference proteome</keyword>
<evidence type="ECO:0000313" key="3">
    <source>
        <dbReference type="Proteomes" id="UP001172102"/>
    </source>
</evidence>
<name>A0AA39ZVM1_9PEZI</name>
<feature type="domain" description="Ecp2 effector protein-like" evidence="1">
    <location>
        <begin position="71"/>
        <end position="169"/>
    </location>
</feature>
<comment type="caution">
    <text evidence="2">The sequence shown here is derived from an EMBL/GenBank/DDBJ whole genome shotgun (WGS) entry which is preliminary data.</text>
</comment>
<protein>
    <recommendedName>
        <fullName evidence="1">Ecp2 effector protein-like domain-containing protein</fullName>
    </recommendedName>
</protein>
<accession>A0AA39ZVM1</accession>
<evidence type="ECO:0000313" key="2">
    <source>
        <dbReference type="EMBL" id="KAK0704382.1"/>
    </source>
</evidence>
<proteinExistence type="predicted"/>
<reference evidence="2" key="1">
    <citation type="submission" date="2023-06" db="EMBL/GenBank/DDBJ databases">
        <title>Genome-scale phylogeny and comparative genomics of the fungal order Sordariales.</title>
        <authorList>
            <consortium name="Lawrence Berkeley National Laboratory"/>
            <person name="Hensen N."/>
            <person name="Bonometti L."/>
            <person name="Westerberg I."/>
            <person name="Brannstrom I.O."/>
            <person name="Guillou S."/>
            <person name="Cros-Aarteil S."/>
            <person name="Calhoun S."/>
            <person name="Haridas S."/>
            <person name="Kuo A."/>
            <person name="Mondo S."/>
            <person name="Pangilinan J."/>
            <person name="Riley R."/>
            <person name="Labutti K."/>
            <person name="Andreopoulos B."/>
            <person name="Lipzen A."/>
            <person name="Chen C."/>
            <person name="Yanf M."/>
            <person name="Daum C."/>
            <person name="Ng V."/>
            <person name="Clum A."/>
            <person name="Steindorff A."/>
            <person name="Ohm R."/>
            <person name="Martin F."/>
            <person name="Silar P."/>
            <person name="Natvig D."/>
            <person name="Lalanne C."/>
            <person name="Gautier V."/>
            <person name="Ament-Velasquez S.L."/>
            <person name="Kruys A."/>
            <person name="Hutchinson M.I."/>
            <person name="Powell A.J."/>
            <person name="Barry K."/>
            <person name="Miller A.N."/>
            <person name="Grigoriev I.V."/>
            <person name="Debuchy R."/>
            <person name="Gladieux P."/>
            <person name="Thoren M.H."/>
            <person name="Johannesson H."/>
        </authorList>
    </citation>
    <scope>NUCLEOTIDE SEQUENCE</scope>
    <source>
        <strain evidence="2">SMH4607-1</strain>
    </source>
</reference>
<dbReference type="EMBL" id="JAUKUA010000007">
    <property type="protein sequence ID" value="KAK0704382.1"/>
    <property type="molecule type" value="Genomic_DNA"/>
</dbReference>
<gene>
    <name evidence="2" type="ORF">B0H67DRAFT_591261</name>
</gene>
<dbReference type="AlphaFoldDB" id="A0AA39ZVM1"/>